<name>A0A8S5LMH2_9CAUD</name>
<sequence length="110" mass="12878">MIFNIYDFNGRATKVDTGDKVIKQLFVQVLSGDEVVTVYYNDCTSVTFDSSHNRTVDYVDGSYIIYPNNLEDWVNFEITDYDKQPWHVHYTNGTQTIPIKRLFAFMEDDD</sequence>
<proteinExistence type="predicted"/>
<protein>
    <submittedName>
        <fullName evidence="1">Uncharacterized protein</fullName>
    </submittedName>
</protein>
<dbReference type="EMBL" id="BK015875">
    <property type="protein sequence ID" value="DAD71031.1"/>
    <property type="molecule type" value="Genomic_DNA"/>
</dbReference>
<accession>A0A8S5LMH2</accession>
<organism evidence="1">
    <name type="scientific">Siphoviridae sp. ct5d86</name>
    <dbReference type="NCBI Taxonomy" id="2827561"/>
    <lineage>
        <taxon>Viruses</taxon>
        <taxon>Duplodnaviria</taxon>
        <taxon>Heunggongvirae</taxon>
        <taxon>Uroviricota</taxon>
        <taxon>Caudoviricetes</taxon>
    </lineage>
</organism>
<evidence type="ECO:0000313" key="1">
    <source>
        <dbReference type="EMBL" id="DAD71031.1"/>
    </source>
</evidence>
<reference evidence="1" key="1">
    <citation type="journal article" date="2021" name="Proc. Natl. Acad. Sci. U.S.A.">
        <title>A Catalog of Tens of Thousands of Viruses from Human Metagenomes Reveals Hidden Associations with Chronic Diseases.</title>
        <authorList>
            <person name="Tisza M.J."/>
            <person name="Buck C.B."/>
        </authorList>
    </citation>
    <scope>NUCLEOTIDE SEQUENCE</scope>
    <source>
        <strain evidence="1">Ct5d86</strain>
    </source>
</reference>